<evidence type="ECO:0000313" key="3">
    <source>
        <dbReference type="Proteomes" id="UP000499080"/>
    </source>
</evidence>
<comment type="caution">
    <text evidence="2">The sequence shown here is derived from an EMBL/GenBank/DDBJ whole genome shotgun (WGS) entry which is preliminary data.</text>
</comment>
<evidence type="ECO:0000313" key="2">
    <source>
        <dbReference type="EMBL" id="GBL90960.1"/>
    </source>
</evidence>
<sequence>MTMTTLQLAPSPFQTSAPHQREDVWPLGMNLCEEVEKDIHTGTVNNVQHVDMRPSRIARDNEVVEKLVQRFSQNIPFPTNDVLMSTSSGIVITEDVNYQLSHELGCEGISRIVGGNSWKFKFKREYKVITLVSVNDSAKIGKERMAVDPLTLFNRVRIAKQSDEGLKIF</sequence>
<reference evidence="2 3" key="1">
    <citation type="journal article" date="2019" name="Sci. Rep.">
        <title>Orb-weaving spider Araneus ventricosus genome elucidates the spidroin gene catalogue.</title>
        <authorList>
            <person name="Kono N."/>
            <person name="Nakamura H."/>
            <person name="Ohtoshi R."/>
            <person name="Moran D.A.P."/>
            <person name="Shinohara A."/>
            <person name="Yoshida Y."/>
            <person name="Fujiwara M."/>
            <person name="Mori M."/>
            <person name="Tomita M."/>
            <person name="Arakawa K."/>
        </authorList>
    </citation>
    <scope>NUCLEOTIDE SEQUENCE [LARGE SCALE GENOMIC DNA]</scope>
</reference>
<keyword evidence="3" id="KW-1185">Reference proteome</keyword>
<dbReference type="AlphaFoldDB" id="A0A4Y2BFG6"/>
<gene>
    <name evidence="2" type="ORF">AVEN_28048_1</name>
</gene>
<protein>
    <submittedName>
        <fullName evidence="2">Uncharacterized protein</fullName>
    </submittedName>
</protein>
<feature type="compositionally biased region" description="Polar residues" evidence="1">
    <location>
        <begin position="1"/>
        <end position="18"/>
    </location>
</feature>
<dbReference type="EMBL" id="BGPR01000075">
    <property type="protein sequence ID" value="GBL90960.1"/>
    <property type="molecule type" value="Genomic_DNA"/>
</dbReference>
<organism evidence="2 3">
    <name type="scientific">Araneus ventricosus</name>
    <name type="common">Orbweaver spider</name>
    <name type="synonym">Epeira ventricosa</name>
    <dbReference type="NCBI Taxonomy" id="182803"/>
    <lineage>
        <taxon>Eukaryota</taxon>
        <taxon>Metazoa</taxon>
        <taxon>Ecdysozoa</taxon>
        <taxon>Arthropoda</taxon>
        <taxon>Chelicerata</taxon>
        <taxon>Arachnida</taxon>
        <taxon>Araneae</taxon>
        <taxon>Araneomorphae</taxon>
        <taxon>Entelegynae</taxon>
        <taxon>Araneoidea</taxon>
        <taxon>Araneidae</taxon>
        <taxon>Araneus</taxon>
    </lineage>
</organism>
<name>A0A4Y2BFG6_ARAVE</name>
<evidence type="ECO:0000256" key="1">
    <source>
        <dbReference type="SAM" id="MobiDB-lite"/>
    </source>
</evidence>
<proteinExistence type="predicted"/>
<feature type="region of interest" description="Disordered" evidence="1">
    <location>
        <begin position="1"/>
        <end position="20"/>
    </location>
</feature>
<accession>A0A4Y2BFG6</accession>
<dbReference type="OrthoDB" id="7192102at2759"/>
<dbReference type="Proteomes" id="UP000499080">
    <property type="component" value="Unassembled WGS sequence"/>
</dbReference>